<comment type="caution">
    <text evidence="2">The sequence shown here is derived from an EMBL/GenBank/DDBJ whole genome shotgun (WGS) entry which is preliminary data.</text>
</comment>
<evidence type="ECO:0000256" key="1">
    <source>
        <dbReference type="SAM" id="MobiDB-lite"/>
    </source>
</evidence>
<dbReference type="AlphaFoldDB" id="A0A255DLK5"/>
<dbReference type="EMBL" id="NOZR01000008">
    <property type="protein sequence ID" value="OYN79541.1"/>
    <property type="molecule type" value="Genomic_DNA"/>
</dbReference>
<dbReference type="Proteomes" id="UP000216063">
    <property type="component" value="Unassembled WGS sequence"/>
</dbReference>
<organism evidence="2 3">
    <name type="scientific">Mycolicibacterium sphagni</name>
    <dbReference type="NCBI Taxonomy" id="1786"/>
    <lineage>
        <taxon>Bacteria</taxon>
        <taxon>Bacillati</taxon>
        <taxon>Actinomycetota</taxon>
        <taxon>Actinomycetes</taxon>
        <taxon>Mycobacteriales</taxon>
        <taxon>Mycobacteriaceae</taxon>
        <taxon>Mycolicibacterium</taxon>
    </lineage>
</organism>
<gene>
    <name evidence="2" type="ORF">CG716_11580</name>
</gene>
<reference evidence="2 3" key="1">
    <citation type="submission" date="2017-07" db="EMBL/GenBank/DDBJ databases">
        <title>The new phylogeny of genus Mycobacterium.</title>
        <authorList>
            <person name="Tortoli E."/>
            <person name="Trovato A."/>
            <person name="Cirillo D.M."/>
        </authorList>
    </citation>
    <scope>NUCLEOTIDE SEQUENCE [LARGE SCALE GENOMIC DNA]</scope>
    <source>
        <strain evidence="2 3">ATCC 33027</strain>
    </source>
</reference>
<name>A0A255DLK5_9MYCO</name>
<proteinExistence type="predicted"/>
<accession>A0A255DLK5</accession>
<protein>
    <submittedName>
        <fullName evidence="2">Uncharacterized protein</fullName>
    </submittedName>
</protein>
<feature type="region of interest" description="Disordered" evidence="1">
    <location>
        <begin position="1"/>
        <end position="32"/>
    </location>
</feature>
<feature type="compositionally biased region" description="Basic and acidic residues" evidence="1">
    <location>
        <begin position="15"/>
        <end position="26"/>
    </location>
</feature>
<keyword evidence="3" id="KW-1185">Reference proteome</keyword>
<evidence type="ECO:0000313" key="2">
    <source>
        <dbReference type="EMBL" id="OYN79541.1"/>
    </source>
</evidence>
<evidence type="ECO:0000313" key="3">
    <source>
        <dbReference type="Proteomes" id="UP000216063"/>
    </source>
</evidence>
<sequence length="101" mass="10782">MVDTRARRTPVGDIPADRKPVADNRAGHRRVAHSPAVDIRAVDNRQAALAARMPVDQAIRAAVRVVRQVVPSPDNAPHVVAHTPILSSAEPFLNVPPIPGA</sequence>